<evidence type="ECO:0000313" key="1">
    <source>
        <dbReference type="EMBL" id="KAG0248490.1"/>
    </source>
</evidence>
<dbReference type="Gene3D" id="3.80.10.10">
    <property type="entry name" value="Ribonuclease Inhibitor"/>
    <property type="match status" value="1"/>
</dbReference>
<evidence type="ECO:0000313" key="2">
    <source>
        <dbReference type="Proteomes" id="UP000726737"/>
    </source>
</evidence>
<gene>
    <name evidence="1" type="ORF">BG011_010221</name>
</gene>
<protein>
    <recommendedName>
        <fullName evidence="3">F-box domain-containing protein</fullName>
    </recommendedName>
</protein>
<accession>A0A9P6PMX8</accession>
<dbReference type="InterPro" id="IPR036047">
    <property type="entry name" value="F-box-like_dom_sf"/>
</dbReference>
<dbReference type="SUPFAM" id="SSF81383">
    <property type="entry name" value="F-box domain"/>
    <property type="match status" value="1"/>
</dbReference>
<organism evidence="1 2">
    <name type="scientific">Mortierella polycephala</name>
    <dbReference type="NCBI Taxonomy" id="41804"/>
    <lineage>
        <taxon>Eukaryota</taxon>
        <taxon>Fungi</taxon>
        <taxon>Fungi incertae sedis</taxon>
        <taxon>Mucoromycota</taxon>
        <taxon>Mortierellomycotina</taxon>
        <taxon>Mortierellomycetes</taxon>
        <taxon>Mortierellales</taxon>
        <taxon>Mortierellaceae</taxon>
        <taxon>Mortierella</taxon>
    </lineage>
</organism>
<dbReference type="EMBL" id="JAAAJA010000983">
    <property type="protein sequence ID" value="KAG0248490.1"/>
    <property type="molecule type" value="Genomic_DNA"/>
</dbReference>
<dbReference type="InterPro" id="IPR032675">
    <property type="entry name" value="LRR_dom_sf"/>
</dbReference>
<reference evidence="1" key="1">
    <citation type="journal article" date="2020" name="Fungal Divers.">
        <title>Resolving the Mortierellaceae phylogeny through synthesis of multi-gene phylogenetics and phylogenomics.</title>
        <authorList>
            <person name="Vandepol N."/>
            <person name="Liber J."/>
            <person name="Desiro A."/>
            <person name="Na H."/>
            <person name="Kennedy M."/>
            <person name="Barry K."/>
            <person name="Grigoriev I.V."/>
            <person name="Miller A.N."/>
            <person name="O'Donnell K."/>
            <person name="Stajich J.E."/>
            <person name="Bonito G."/>
        </authorList>
    </citation>
    <scope>NUCLEOTIDE SEQUENCE</scope>
    <source>
        <strain evidence="1">KOD948</strain>
    </source>
</reference>
<sequence length="582" mass="66436">MSQQEQEQQEQQEHAALCLPEILTCIANHLTHMDFLNALLVSHAWHAHLMPLLWHTLILPQRWSVVMADSESPSGFPEPLSFRKYGHLVRSLICNNLQHHASYLVPACAQLTELDIIDLSDDALPLLRLNVRTLMSIKLKRERDQLNKPFRTHDFVQILDECLFLERIRLMDVTIEEHIDLRGTIGGSGSGPVLDMRKPRPVIASAASGTKDDTLRTIALFYQVLHRLSALDLVGSVIRTPPPRIDVFYRLRKLALINSSMSYSNQLQFVSQCQYLTHLKLQLVRKSERLDVEELATLELATACPRIIHLDLMWSTIKDGEIAALLGQLPHLTSFWAQRTDLAEKSIEVLAGPMSRIRDQLVELDLTDAREMKSCWIQRLLSSCSGLRRFRATEIRVQDMMNQRQMATSASADHPGPLSSWVCLKLQELQLSIIGISAERSLEDQACVYDQLSRLTDLQILSLGGNGMSTWLRTQTLELSLQSGFDQLRTLKELRVFNFSYMAHDLGMDEVEFMMEHWKKLRKVVGTIGLRVQEKRYSRGWGTNSESRRSGGGGVEGGMVPKVERHEIYIHRKWPLVHFSSR</sequence>
<comment type="caution">
    <text evidence="1">The sequence shown here is derived from an EMBL/GenBank/DDBJ whole genome shotgun (WGS) entry which is preliminary data.</text>
</comment>
<dbReference type="SUPFAM" id="SSF52047">
    <property type="entry name" value="RNI-like"/>
    <property type="match status" value="1"/>
</dbReference>
<keyword evidence="2" id="KW-1185">Reference proteome</keyword>
<evidence type="ECO:0008006" key="3">
    <source>
        <dbReference type="Google" id="ProtNLM"/>
    </source>
</evidence>
<name>A0A9P6PMX8_9FUNG</name>
<proteinExistence type="predicted"/>
<dbReference type="AlphaFoldDB" id="A0A9P6PMX8"/>
<dbReference type="Proteomes" id="UP000726737">
    <property type="component" value="Unassembled WGS sequence"/>
</dbReference>
<dbReference type="OrthoDB" id="2397128at2759"/>